<name>A0AAW2VP63_SESRA</name>
<dbReference type="Gene3D" id="1.20.5.4130">
    <property type="match status" value="1"/>
</dbReference>
<keyword evidence="2" id="KW-0547">Nucleotide-binding</keyword>
<comment type="caution">
    <text evidence="6">The sequence shown here is derived from an EMBL/GenBank/DDBJ whole genome shotgun (WGS) entry which is preliminary data.</text>
</comment>
<evidence type="ECO:0000256" key="4">
    <source>
        <dbReference type="SAM" id="Coils"/>
    </source>
</evidence>
<gene>
    <name evidence="6" type="ORF">Sradi_0755200</name>
</gene>
<evidence type="ECO:0000259" key="5">
    <source>
        <dbReference type="Pfam" id="PF18052"/>
    </source>
</evidence>
<keyword evidence="3" id="KW-0611">Plant defense</keyword>
<evidence type="ECO:0000256" key="2">
    <source>
        <dbReference type="ARBA" id="ARBA00022741"/>
    </source>
</evidence>
<evidence type="ECO:0000256" key="3">
    <source>
        <dbReference type="ARBA" id="ARBA00022821"/>
    </source>
</evidence>
<sequence length="349" mass="40001">MDLWGGLRFMAKQPPLKTRRHPGVKVHFDSSRNRRKRVSSDISFHQTTKPDMVAFNKIKAATGEAPLISAISEDDISTRTTWGLWVCFTEIDKVKYPFKIFSNKLNESFLLNSMTEKSTEFAESMFGQKRMLIWENNLPASEATRMKTCNMLHLGQWHNHNGKMVIKWAGGPKSLTFESCASFGGEAYCYCFGRDRSHLRSQEGASKPEGFIYQIQAFLNDASKRQVEEEAAKLWLKDLESIAYEADNLLDEFNYEIVRRKVEIKNQMKRKVCFFCFSNPVLFRSKLAHKIKNLNMKLKKANDEAVATHLQQSLKSATFVPPVTETDSMTVDPIVVGREKDVSMIVDML</sequence>
<feature type="coiled-coil region" evidence="4">
    <location>
        <begin position="284"/>
        <end position="311"/>
    </location>
</feature>
<protein>
    <submittedName>
        <fullName evidence="6">Disease resistance protein RGA2</fullName>
    </submittedName>
</protein>
<accession>A0AAW2VP63</accession>
<reference evidence="6" key="1">
    <citation type="submission" date="2020-06" db="EMBL/GenBank/DDBJ databases">
        <authorList>
            <person name="Li T."/>
            <person name="Hu X."/>
            <person name="Zhang T."/>
            <person name="Song X."/>
            <person name="Zhang H."/>
            <person name="Dai N."/>
            <person name="Sheng W."/>
            <person name="Hou X."/>
            <person name="Wei L."/>
        </authorList>
    </citation>
    <scope>NUCLEOTIDE SEQUENCE</scope>
    <source>
        <strain evidence="6">G02</strain>
        <tissue evidence="6">Leaf</tissue>
    </source>
</reference>
<evidence type="ECO:0000256" key="1">
    <source>
        <dbReference type="ARBA" id="ARBA00022737"/>
    </source>
</evidence>
<dbReference type="GO" id="GO:0006952">
    <property type="term" value="P:defense response"/>
    <property type="evidence" value="ECO:0007669"/>
    <property type="project" value="UniProtKB-KW"/>
</dbReference>
<dbReference type="AlphaFoldDB" id="A0AAW2VP63"/>
<dbReference type="Pfam" id="PF18052">
    <property type="entry name" value="Rx_N"/>
    <property type="match status" value="1"/>
</dbReference>
<evidence type="ECO:0000313" key="6">
    <source>
        <dbReference type="EMBL" id="KAL0431292.1"/>
    </source>
</evidence>
<proteinExistence type="predicted"/>
<keyword evidence="1" id="KW-0677">Repeat</keyword>
<organism evidence="6">
    <name type="scientific">Sesamum radiatum</name>
    <name type="common">Black benniseed</name>
    <dbReference type="NCBI Taxonomy" id="300843"/>
    <lineage>
        <taxon>Eukaryota</taxon>
        <taxon>Viridiplantae</taxon>
        <taxon>Streptophyta</taxon>
        <taxon>Embryophyta</taxon>
        <taxon>Tracheophyta</taxon>
        <taxon>Spermatophyta</taxon>
        <taxon>Magnoliopsida</taxon>
        <taxon>eudicotyledons</taxon>
        <taxon>Gunneridae</taxon>
        <taxon>Pentapetalae</taxon>
        <taxon>asterids</taxon>
        <taxon>lamiids</taxon>
        <taxon>Lamiales</taxon>
        <taxon>Pedaliaceae</taxon>
        <taxon>Sesamum</taxon>
    </lineage>
</organism>
<dbReference type="InterPro" id="IPR041118">
    <property type="entry name" value="Rx_N"/>
</dbReference>
<dbReference type="GO" id="GO:0000166">
    <property type="term" value="F:nucleotide binding"/>
    <property type="evidence" value="ECO:0007669"/>
    <property type="project" value="UniProtKB-KW"/>
</dbReference>
<dbReference type="EMBL" id="JACGWJ010000003">
    <property type="protein sequence ID" value="KAL0431292.1"/>
    <property type="molecule type" value="Genomic_DNA"/>
</dbReference>
<reference evidence="6" key="2">
    <citation type="journal article" date="2024" name="Plant">
        <title>Genomic evolution and insights into agronomic trait innovations of Sesamum species.</title>
        <authorList>
            <person name="Miao H."/>
            <person name="Wang L."/>
            <person name="Qu L."/>
            <person name="Liu H."/>
            <person name="Sun Y."/>
            <person name="Le M."/>
            <person name="Wang Q."/>
            <person name="Wei S."/>
            <person name="Zheng Y."/>
            <person name="Lin W."/>
            <person name="Duan Y."/>
            <person name="Cao H."/>
            <person name="Xiong S."/>
            <person name="Wang X."/>
            <person name="Wei L."/>
            <person name="Li C."/>
            <person name="Ma Q."/>
            <person name="Ju M."/>
            <person name="Zhao R."/>
            <person name="Li G."/>
            <person name="Mu C."/>
            <person name="Tian Q."/>
            <person name="Mei H."/>
            <person name="Zhang T."/>
            <person name="Gao T."/>
            <person name="Zhang H."/>
        </authorList>
    </citation>
    <scope>NUCLEOTIDE SEQUENCE</scope>
    <source>
        <strain evidence="6">G02</strain>
    </source>
</reference>
<feature type="domain" description="Disease resistance N-terminal" evidence="5">
    <location>
        <begin position="214"/>
        <end position="270"/>
    </location>
</feature>
<keyword evidence="4" id="KW-0175">Coiled coil</keyword>